<sequence>MRNRKKFYQLFLYALAVCSFVLLGAGFTMAVDALIRPGKSNITGQLAVQTDAPPATDNMLLGLGDSLTRGIGDSNGQGYFGLVKQKLHAKHNRLSAINLSVSGQTSTQLAEQVKKARTKRLIQQARWVVMTIGGNDLFRSTDRLQQLNPKEIEQARIRYEQNLRAILSDVKGANPHATVFLFGLYNPFGDVNIQGADEHVLKWNESITQIAQSFNGVVVIPTFDLFQLSPGQYLYRDHFHPNGEGYQRMADRLLQIISDQPREGKTANENES</sequence>
<dbReference type="EMBL" id="CP103866">
    <property type="protein sequence ID" value="UWE04691.1"/>
    <property type="molecule type" value="Genomic_DNA"/>
</dbReference>
<dbReference type="RefSeq" id="WP_132220050.1">
    <property type="nucleotide sequence ID" value="NZ_CP103866.1"/>
</dbReference>
<dbReference type="InterPro" id="IPR013830">
    <property type="entry name" value="SGNH_hydro"/>
</dbReference>
<dbReference type="SUPFAM" id="SSF52266">
    <property type="entry name" value="SGNH hydrolase"/>
    <property type="match status" value="1"/>
</dbReference>
<evidence type="ECO:0000313" key="2">
    <source>
        <dbReference type="EMBL" id="UWE04691.1"/>
    </source>
</evidence>
<gene>
    <name evidence="2" type="ORF">NYR52_06040</name>
</gene>
<dbReference type="Gene3D" id="3.40.50.1110">
    <property type="entry name" value="SGNH hydrolase"/>
    <property type="match status" value="1"/>
</dbReference>
<dbReference type="PANTHER" id="PTHR30383:SF27">
    <property type="entry name" value="SPORE GERMINATION LIPASE LIPC"/>
    <property type="match status" value="1"/>
</dbReference>
<dbReference type="InterPro" id="IPR036514">
    <property type="entry name" value="SGNH_hydro_sf"/>
</dbReference>
<name>A0ABY5U4X4_LACSH</name>
<dbReference type="PANTHER" id="PTHR30383">
    <property type="entry name" value="THIOESTERASE 1/PROTEASE 1/LYSOPHOSPHOLIPASE L1"/>
    <property type="match status" value="1"/>
</dbReference>
<accession>A0ABY5U4X4</accession>
<organism evidence="2 3">
    <name type="scientific">Laceyella sacchari</name>
    <name type="common">Thermoactinomyces thalpophilus</name>
    <dbReference type="NCBI Taxonomy" id="37482"/>
    <lineage>
        <taxon>Bacteria</taxon>
        <taxon>Bacillati</taxon>
        <taxon>Bacillota</taxon>
        <taxon>Bacilli</taxon>
        <taxon>Bacillales</taxon>
        <taxon>Thermoactinomycetaceae</taxon>
        <taxon>Laceyella</taxon>
    </lineage>
</organism>
<keyword evidence="3" id="KW-1185">Reference proteome</keyword>
<dbReference type="Proteomes" id="UP001058650">
    <property type="component" value="Chromosome"/>
</dbReference>
<evidence type="ECO:0000313" key="3">
    <source>
        <dbReference type="Proteomes" id="UP001058650"/>
    </source>
</evidence>
<dbReference type="Pfam" id="PF13472">
    <property type="entry name" value="Lipase_GDSL_2"/>
    <property type="match status" value="1"/>
</dbReference>
<proteinExistence type="predicted"/>
<dbReference type="InterPro" id="IPR051532">
    <property type="entry name" value="Ester_Hydrolysis_Enzymes"/>
</dbReference>
<protein>
    <submittedName>
        <fullName evidence="2">GDSL-type esterase/lipase family protein</fullName>
    </submittedName>
</protein>
<reference evidence="2" key="1">
    <citation type="submission" date="2022-08" db="EMBL/GenBank/DDBJ databases">
        <title>The complete genome sequence of the thermophilic bacterium Laceyella sacchari FBKL4.010 reveals the basis for tetramethylpyrazine biosynthesis in Moutai-flavor Daqu.</title>
        <authorList>
            <person name="Li D."/>
            <person name="Huang W."/>
            <person name="Wang C."/>
            <person name="Qiu S."/>
        </authorList>
    </citation>
    <scope>NUCLEOTIDE SEQUENCE</scope>
    <source>
        <strain evidence="2">FBKL4.014</strain>
    </source>
</reference>
<feature type="domain" description="SGNH hydrolase-type esterase" evidence="1">
    <location>
        <begin position="63"/>
        <end position="248"/>
    </location>
</feature>
<evidence type="ECO:0000259" key="1">
    <source>
        <dbReference type="Pfam" id="PF13472"/>
    </source>
</evidence>